<dbReference type="STRING" id="9009.A0A226MS30"/>
<feature type="region of interest" description="Disordered" evidence="6">
    <location>
        <begin position="60"/>
        <end position="91"/>
    </location>
</feature>
<evidence type="ECO:0000256" key="3">
    <source>
        <dbReference type="ARBA" id="ARBA00022741"/>
    </source>
</evidence>
<evidence type="ECO:0000259" key="7">
    <source>
        <dbReference type="PROSITE" id="PS50011"/>
    </source>
</evidence>
<dbReference type="InterPro" id="IPR000719">
    <property type="entry name" value="Prot_kinase_dom"/>
</dbReference>
<name>A0A226MS30_CALSU</name>
<dbReference type="InterPro" id="IPR011009">
    <property type="entry name" value="Kinase-like_dom_sf"/>
</dbReference>
<evidence type="ECO:0000256" key="1">
    <source>
        <dbReference type="ARBA" id="ARBA00022527"/>
    </source>
</evidence>
<dbReference type="InterPro" id="IPR008271">
    <property type="entry name" value="Ser/Thr_kinase_AS"/>
</dbReference>
<gene>
    <name evidence="8" type="ORF">ASZ78_012492</name>
</gene>
<dbReference type="SUPFAM" id="SSF56112">
    <property type="entry name" value="Protein kinase-like (PK-like)"/>
    <property type="match status" value="1"/>
</dbReference>
<keyword evidence="2" id="KW-0808">Transferase</keyword>
<organism evidence="8 9">
    <name type="scientific">Callipepla squamata</name>
    <name type="common">Scaled quail</name>
    <dbReference type="NCBI Taxonomy" id="9009"/>
    <lineage>
        <taxon>Eukaryota</taxon>
        <taxon>Metazoa</taxon>
        <taxon>Chordata</taxon>
        <taxon>Craniata</taxon>
        <taxon>Vertebrata</taxon>
        <taxon>Euteleostomi</taxon>
        <taxon>Archelosauria</taxon>
        <taxon>Archosauria</taxon>
        <taxon>Dinosauria</taxon>
        <taxon>Saurischia</taxon>
        <taxon>Theropoda</taxon>
        <taxon>Coelurosauria</taxon>
        <taxon>Aves</taxon>
        <taxon>Neognathae</taxon>
        <taxon>Galloanserae</taxon>
        <taxon>Galliformes</taxon>
        <taxon>Odontophoridae</taxon>
        <taxon>Callipepla</taxon>
    </lineage>
</organism>
<keyword evidence="1" id="KW-0723">Serine/threonine-protein kinase</keyword>
<protein>
    <recommendedName>
        <fullName evidence="7">Protein kinase domain-containing protein</fullName>
    </recommendedName>
</protein>
<evidence type="ECO:0000313" key="9">
    <source>
        <dbReference type="Proteomes" id="UP000198323"/>
    </source>
</evidence>
<dbReference type="GO" id="GO:0004674">
    <property type="term" value="F:protein serine/threonine kinase activity"/>
    <property type="evidence" value="ECO:0007669"/>
    <property type="project" value="UniProtKB-KW"/>
</dbReference>
<evidence type="ECO:0000256" key="6">
    <source>
        <dbReference type="SAM" id="MobiDB-lite"/>
    </source>
</evidence>
<dbReference type="OrthoDB" id="9112906at2759"/>
<dbReference type="PANTHER" id="PTHR24355">
    <property type="entry name" value="G PROTEIN-COUPLED RECEPTOR KINASE/RIBOSOMAL PROTEIN S6 KINASE"/>
    <property type="match status" value="1"/>
</dbReference>
<dbReference type="Pfam" id="PF00069">
    <property type="entry name" value="Pkinase"/>
    <property type="match status" value="1"/>
</dbReference>
<keyword evidence="5" id="KW-0067">ATP-binding</keyword>
<evidence type="ECO:0000313" key="8">
    <source>
        <dbReference type="EMBL" id="OXB58087.1"/>
    </source>
</evidence>
<dbReference type="EMBL" id="MCFN01000493">
    <property type="protein sequence ID" value="OXB58087.1"/>
    <property type="molecule type" value="Genomic_DNA"/>
</dbReference>
<dbReference type="Gene3D" id="1.10.510.10">
    <property type="entry name" value="Transferase(Phosphotransferase) domain 1"/>
    <property type="match status" value="1"/>
</dbReference>
<dbReference type="GO" id="GO:0005524">
    <property type="term" value="F:ATP binding"/>
    <property type="evidence" value="ECO:0007669"/>
    <property type="project" value="UniProtKB-KW"/>
</dbReference>
<keyword evidence="9" id="KW-1185">Reference proteome</keyword>
<keyword evidence="3" id="KW-0547">Nucleotide-binding</keyword>
<comment type="caution">
    <text evidence="8">The sequence shown here is derived from an EMBL/GenBank/DDBJ whole genome shotgun (WGS) entry which is preliminary data.</text>
</comment>
<dbReference type="SMART" id="SM00220">
    <property type="entry name" value="S_TKc"/>
    <property type="match status" value="1"/>
</dbReference>
<feature type="non-terminal residue" evidence="8">
    <location>
        <position position="1"/>
    </location>
</feature>
<dbReference type="CDD" id="cd05123">
    <property type="entry name" value="STKc_AGC"/>
    <property type="match status" value="1"/>
</dbReference>
<sequence>GRAVGSWVRALLRRSGSVQGSVPVPGLAVAAEEPPFPGWPLPQLVSLFLPEFPVRTSARQQQLKVPSGDRCDAPENPSAYTGESAQCSAPVPPPPFPRQILGLVAKGSFGTILKVLDCGREKVCAVKVVPKMEVLRRDTLKQCKEEVSIQRQVRHPFVHGLGDSWQGQRHLFIMCTYCSTGDLHALWRAAGRFAEATVRLFAAELVLVLVYLHDLGIVHRDVKMENILLDERGHLKLADFGLSRHLRCGERAHTICGTLQYMAPEVLSGGPYSHAADWWSLGVLLFALASGEFPVPPAKDHVAMLERVKESSYASPPTLSPALGRLLAELLCHNPLHRLRYLHHFQGHPFFRGLAFDAELLQKDPVPVAVAPRPTEHPPPDPSAFDDFDCDLTASPPNRPWPG</sequence>
<dbReference type="PANTHER" id="PTHR24355:SF1">
    <property type="entry name" value="RIBOSOMAL PROTEIN S6 KINASE-RELATED PROTEIN"/>
    <property type="match status" value="1"/>
</dbReference>
<dbReference type="PROSITE" id="PS00108">
    <property type="entry name" value="PROTEIN_KINASE_ST"/>
    <property type="match status" value="1"/>
</dbReference>
<reference evidence="8 9" key="1">
    <citation type="submission" date="2016-07" db="EMBL/GenBank/DDBJ databases">
        <title>Disparate Historic Effective Population Sizes Predicted by Modern Levels of Genome Diversity for the Scaled Quail (Callipepla squamata) and the Northern Bobwhite (Colinus virginianus): Inferences from First and Second Generation Draft Genome Assemblies for Sympatric New World Quail.</title>
        <authorList>
            <person name="Oldeschulte D.L."/>
            <person name="Halley Y.A."/>
            <person name="Bhattarai E.K."/>
            <person name="Brashear W.A."/>
            <person name="Hill J."/>
            <person name="Metz R.P."/>
            <person name="Johnson C.D."/>
            <person name="Rollins D."/>
            <person name="Peterson M.J."/>
            <person name="Bickhart D.M."/>
            <person name="Decker J.E."/>
            <person name="Seabury C.M."/>
        </authorList>
    </citation>
    <scope>NUCLEOTIDE SEQUENCE [LARGE SCALE GENOMIC DNA]</scope>
    <source>
        <strain evidence="8 9">Texas</strain>
        <tissue evidence="8">Leg muscle</tissue>
    </source>
</reference>
<feature type="compositionally biased region" description="Polar residues" evidence="6">
    <location>
        <begin position="78"/>
        <end position="87"/>
    </location>
</feature>
<dbReference type="AlphaFoldDB" id="A0A226MS30"/>
<feature type="domain" description="Protein kinase" evidence="7">
    <location>
        <begin position="98"/>
        <end position="351"/>
    </location>
</feature>
<keyword evidence="4" id="KW-0418">Kinase</keyword>
<evidence type="ECO:0000256" key="4">
    <source>
        <dbReference type="ARBA" id="ARBA00022777"/>
    </source>
</evidence>
<evidence type="ECO:0000256" key="2">
    <source>
        <dbReference type="ARBA" id="ARBA00022679"/>
    </source>
</evidence>
<dbReference type="Proteomes" id="UP000198323">
    <property type="component" value="Unassembled WGS sequence"/>
</dbReference>
<dbReference type="Gene3D" id="3.30.200.20">
    <property type="entry name" value="Phosphorylase Kinase, domain 1"/>
    <property type="match status" value="1"/>
</dbReference>
<accession>A0A226MS30</accession>
<dbReference type="InterPro" id="IPR045270">
    <property type="entry name" value="STKc_AGC"/>
</dbReference>
<evidence type="ECO:0000256" key="5">
    <source>
        <dbReference type="ARBA" id="ARBA00022840"/>
    </source>
</evidence>
<dbReference type="PROSITE" id="PS50011">
    <property type="entry name" value="PROTEIN_KINASE_DOM"/>
    <property type="match status" value="1"/>
</dbReference>
<feature type="region of interest" description="Disordered" evidence="6">
    <location>
        <begin position="367"/>
        <end position="403"/>
    </location>
</feature>
<proteinExistence type="predicted"/>